<evidence type="ECO:0000313" key="1">
    <source>
        <dbReference type="EMBL" id="CAJ0883349.1"/>
    </source>
</evidence>
<proteinExistence type="predicted"/>
<gene>
    <name evidence="1" type="ORF">AMST5_03424</name>
</gene>
<reference evidence="1" key="1">
    <citation type="submission" date="2023-07" db="EMBL/GenBank/DDBJ databases">
        <authorList>
            <person name="Pelsma A.J. K."/>
        </authorList>
    </citation>
    <scope>NUCLEOTIDE SEQUENCE</scope>
</reference>
<organism evidence="1">
    <name type="scientific">freshwater sediment metagenome</name>
    <dbReference type="NCBI Taxonomy" id="556182"/>
    <lineage>
        <taxon>unclassified sequences</taxon>
        <taxon>metagenomes</taxon>
        <taxon>ecological metagenomes</taxon>
    </lineage>
</organism>
<protein>
    <submittedName>
        <fullName evidence="1">Uncharacterized protein</fullName>
    </submittedName>
</protein>
<name>A0AA48M1Y2_9ZZZZ</name>
<dbReference type="EMBL" id="OY288114">
    <property type="protein sequence ID" value="CAJ0883349.1"/>
    <property type="molecule type" value="Genomic_DNA"/>
</dbReference>
<accession>A0AA48M1Y2</accession>
<dbReference type="AlphaFoldDB" id="A0AA48M1Y2"/>
<sequence length="79" mass="8299">MPVFVVSCPDCGHVARTLVLEGCRMPGEWVCSKCNGRRARPDLQQIEKHPWEGAHGSGCLCCAPTGAGTPECSAIDGSA</sequence>